<keyword evidence="7" id="KW-0136">Cellulose degradation</keyword>
<evidence type="ECO:0000256" key="8">
    <source>
        <dbReference type="ARBA" id="ARBA00023277"/>
    </source>
</evidence>
<comment type="subcellular location">
    <subcellularLocation>
        <location evidence="2">Secreted</location>
    </subcellularLocation>
</comment>
<dbReference type="InterPro" id="IPR005102">
    <property type="entry name" value="Carbo-bd_X2"/>
</dbReference>
<dbReference type="EMBL" id="AB499134">
    <property type="protein sequence ID" value="BAV13033.1"/>
    <property type="molecule type" value="Genomic_DNA"/>
</dbReference>
<dbReference type="Pfam" id="PF03425">
    <property type="entry name" value="CBM_11"/>
    <property type="match status" value="1"/>
</dbReference>
<keyword evidence="9" id="KW-0326">Glycosidase</keyword>
<dbReference type="CDD" id="cd14256">
    <property type="entry name" value="Dockerin_I"/>
    <property type="match status" value="1"/>
</dbReference>
<evidence type="ECO:0000256" key="2">
    <source>
        <dbReference type="ARBA" id="ARBA00004613"/>
    </source>
</evidence>
<dbReference type="SUPFAM" id="SSF49785">
    <property type="entry name" value="Galactose-binding domain-like"/>
    <property type="match status" value="1"/>
</dbReference>
<evidence type="ECO:0000259" key="11">
    <source>
        <dbReference type="PROSITE" id="PS51766"/>
    </source>
</evidence>
<dbReference type="InterPro" id="IPR002105">
    <property type="entry name" value="Dockerin_1_rpt"/>
</dbReference>
<dbReference type="GO" id="GO:0005576">
    <property type="term" value="C:extracellular region"/>
    <property type="evidence" value="ECO:0007669"/>
    <property type="project" value="UniProtKB-SubCell"/>
</dbReference>
<keyword evidence="8" id="KW-0119">Carbohydrate metabolism</keyword>
<evidence type="ECO:0000256" key="4">
    <source>
        <dbReference type="ARBA" id="ARBA00022525"/>
    </source>
</evidence>
<dbReference type="PROSITE" id="PS51766">
    <property type="entry name" value="DOCKERIN"/>
    <property type="match status" value="1"/>
</dbReference>
<dbReference type="InterPro" id="IPR001547">
    <property type="entry name" value="Glyco_hydro_5"/>
</dbReference>
<evidence type="ECO:0000256" key="3">
    <source>
        <dbReference type="ARBA" id="ARBA00012706"/>
    </source>
</evidence>
<dbReference type="PANTHER" id="PTHR31451">
    <property type="match status" value="1"/>
</dbReference>
<dbReference type="SUPFAM" id="SSF81296">
    <property type="entry name" value="E set domains"/>
    <property type="match status" value="4"/>
</dbReference>
<evidence type="ECO:0000256" key="7">
    <source>
        <dbReference type="ARBA" id="ARBA00023001"/>
    </source>
</evidence>
<dbReference type="Pfam" id="PF00404">
    <property type="entry name" value="Dockerin_1"/>
    <property type="match status" value="1"/>
</dbReference>
<dbReference type="InterPro" id="IPR008979">
    <property type="entry name" value="Galactose-bd-like_sf"/>
</dbReference>
<keyword evidence="4" id="KW-0964">Secreted</keyword>
<dbReference type="InterPro" id="IPR036439">
    <property type="entry name" value="Dockerin_dom_sf"/>
</dbReference>
<dbReference type="InterPro" id="IPR013783">
    <property type="entry name" value="Ig-like_fold"/>
</dbReference>
<organism evidence="12">
    <name type="scientific">Clostridium cellulovorans</name>
    <dbReference type="NCBI Taxonomy" id="1493"/>
    <lineage>
        <taxon>Bacteria</taxon>
        <taxon>Bacillati</taxon>
        <taxon>Bacillota</taxon>
        <taxon>Clostridia</taxon>
        <taxon>Eubacteriales</taxon>
        <taxon>Clostridiaceae</taxon>
        <taxon>Clostridium</taxon>
    </lineage>
</organism>
<keyword evidence="5" id="KW-0732">Signal</keyword>
<evidence type="ECO:0000313" key="12">
    <source>
        <dbReference type="EMBL" id="BAV13033.1"/>
    </source>
</evidence>
<sequence>MKKLLSLILTITMVLGMLVPVYGETNAQTAMESITKVPSGFVYREGTKFMLDGNTFYYAGTNNYYLNFKSKAEVDDVIDDAADMGLKVIRTWGFLDVGTLNADGTLTNNVDGSGSKDGVYFQYWDTKTNAPAYNTGDNGLKVLDYAIYKASQKGIRLLIPFTNNWEAFGGMMQYCKWLGLSQKDMFYTNPTIKQYYKNYVNMLLNRTNAYSGIKYKDDPTIFSWELANEPRCGTDTTGDTVVNWSKEMSEYVKTVDPYHMVCLGDEGFYNYAYNTAGIDGTWPYHGSEGIDWNRIVALPTIDFGTIHIYCDQWGTNAAWGTEWIRKHAEDAKALNKPAILEEFGWKDRSTRDQVFTDWLNVIEGNKYSGLELAGDNYWMLAGLQKDGSVYPDYDQYTVYWDVPNNPTATTAKLIQNHATNMTNKNLANIRNKITPSTATYDKNVGKGQSISVTVDPKEGTFAAVKNGTRALVAGADYTVLGNNIIIEKAYLDTLELGSTLLTFDISAGYDPVMAISVIDSNIVVVDSTITPTSVTFDKTVPNDITVTITPNGNLLKTLFNLYTPLVQGTDYVISGNNVTIKQSYLSKLENGTTALTFDFNQGTDPTLIVAVKKSVLPTGFVKADGTKFVVDGHPFYFAGANSYDLFTYGDGSSTSTTTDIETKFMYKSQIDNIMSQMASDGVTVLRTWGFSNETWHGFETAKGVYNEAEFMLFDYIMDSARRNGIKVIITLENYWEAYGGIDKKLQWEGLSGGSHTARAQFFTNENCKAHYKVYAEHFINRVNHYTGVAYKDDPTIFAWDLMNEPRYQDAKVNENATGVTLRKWVDEMGGYIKSIDPNHMVCAGIEGHESRYGFGGDEGNPFIYIQQSPGVDFCSSHPYPDESWANLTPSQNASLMEKWISDAHNIVGKPFVAGEFNTHDNKEAYWVSVFGEIEEHNAAGGLFWEYNFRRLSNFTVVHGDSILEYFKAHSARMSVKNVPENYVTPIKATFDRKADKQEDIALTMKLLEGNTLVAIKNGETQLKQGIDYIVEEEQVVISKNYLGNLPFEDVTFTFDISSGYDPIVTIAITDSGILNSTVTPEVAIFDKNIRKQADITISMTTNGNAFVALKNGATSLIGGTDYTVLGENVVIKKSYLQSQNLGELSLKFDFNQGIDPMLKITVKDSTGEDIIDNFESYSATNPNLQTAYVKNSSGNVVAVMLESAIKGEGSYSMSYAYTIGSPNYAGITKDLSGKSFVGYKGVAFWISPDGSNRDFTIQIKETSGEYWEATYKLSSLVATNVSLEFSKFTHPSWYSGGNGVFDLESITEYSMYIGQGLGTTGGGTIYIDNIKLIDSAIAVIKGDVNGDKIVNAIDLAYLKKYILDNTILINMECADMNNDSKVNAIDLAMLKKVILGVA</sequence>
<dbReference type="GO" id="GO:0030245">
    <property type="term" value="P:cellulose catabolic process"/>
    <property type="evidence" value="ECO:0007669"/>
    <property type="project" value="UniProtKB-KW"/>
</dbReference>
<dbReference type="GO" id="GO:0008810">
    <property type="term" value="F:cellulase activity"/>
    <property type="evidence" value="ECO:0007669"/>
    <property type="project" value="InterPro"/>
</dbReference>
<reference evidence="12" key="1">
    <citation type="submission" date="2009-04" db="EMBL/GenBank/DDBJ databases">
        <title>Clostridium cellulovorans cellulosomal and noncellulosomal genes.</title>
        <authorList>
            <person name="Tamaru Y."/>
        </authorList>
    </citation>
    <scope>NUCLEOTIDE SEQUENCE</scope>
</reference>
<dbReference type="InterPro" id="IPR017853">
    <property type="entry name" value="GH"/>
</dbReference>
<dbReference type="EC" id="3.2.1.78" evidence="3"/>
<dbReference type="SUPFAM" id="SSF51445">
    <property type="entry name" value="(Trans)glycosidases"/>
    <property type="match status" value="2"/>
</dbReference>
<dbReference type="InterPro" id="IPR005087">
    <property type="entry name" value="CBM11"/>
</dbReference>
<dbReference type="OMA" id="LENYWEA"/>
<dbReference type="PANTHER" id="PTHR31451:SF39">
    <property type="entry name" value="MANNAN ENDO-1,4-BETA-MANNOSIDASE 1"/>
    <property type="match status" value="1"/>
</dbReference>
<dbReference type="Gene3D" id="2.60.120.430">
    <property type="entry name" value="Galactose-binding lectin"/>
    <property type="match status" value="1"/>
</dbReference>
<protein>
    <recommendedName>
        <fullName evidence="3">mannan endo-1,4-beta-mannosidase</fullName>
        <ecNumber evidence="3">3.2.1.78</ecNumber>
    </recommendedName>
</protein>
<dbReference type="GO" id="GO:0016985">
    <property type="term" value="F:mannan endo-1,4-beta-mannosidase activity"/>
    <property type="evidence" value="ECO:0007669"/>
    <property type="project" value="TreeGrafter"/>
</dbReference>
<comment type="catalytic activity">
    <reaction evidence="1">
        <text>Random hydrolysis of (1-&gt;4)-beta-D-mannosidic linkages in mannans, galactomannans and glucomannans.</text>
        <dbReference type="EC" id="3.2.1.78"/>
    </reaction>
</comment>
<evidence type="ECO:0000256" key="10">
    <source>
        <dbReference type="ARBA" id="ARBA00023326"/>
    </source>
</evidence>
<evidence type="ECO:0000256" key="1">
    <source>
        <dbReference type="ARBA" id="ARBA00001678"/>
    </source>
</evidence>
<dbReference type="Gene3D" id="1.10.1330.10">
    <property type="entry name" value="Dockerin domain"/>
    <property type="match status" value="1"/>
</dbReference>
<proteinExistence type="predicted"/>
<evidence type="ECO:0000256" key="6">
    <source>
        <dbReference type="ARBA" id="ARBA00022801"/>
    </source>
</evidence>
<feature type="domain" description="Dockerin" evidence="11">
    <location>
        <begin position="1337"/>
        <end position="1398"/>
    </location>
</feature>
<evidence type="ECO:0000256" key="5">
    <source>
        <dbReference type="ARBA" id="ARBA00022729"/>
    </source>
</evidence>
<gene>
    <name evidence="12" type="primary">Man5B</name>
</gene>
<evidence type="ECO:0000256" key="9">
    <source>
        <dbReference type="ARBA" id="ARBA00023295"/>
    </source>
</evidence>
<dbReference type="Pfam" id="PF03442">
    <property type="entry name" value="CBM_X2"/>
    <property type="match status" value="4"/>
</dbReference>
<dbReference type="Gene3D" id="2.60.40.10">
    <property type="entry name" value="Immunoglobulins"/>
    <property type="match status" value="4"/>
</dbReference>
<dbReference type="InterPro" id="IPR016134">
    <property type="entry name" value="Dockerin_dom"/>
</dbReference>
<keyword evidence="10" id="KW-0624">Polysaccharide degradation</keyword>
<keyword evidence="6" id="KW-0378">Hydrolase</keyword>
<dbReference type="SUPFAM" id="SSF63446">
    <property type="entry name" value="Type I dockerin domain"/>
    <property type="match status" value="1"/>
</dbReference>
<dbReference type="Gene3D" id="3.20.20.80">
    <property type="entry name" value="Glycosidases"/>
    <property type="match status" value="2"/>
</dbReference>
<name>A0A173N029_CLOCL</name>
<accession>A0A173N029</accession>
<dbReference type="SMR" id="A0A173N029"/>
<dbReference type="InterPro" id="IPR045053">
    <property type="entry name" value="MAN-like"/>
</dbReference>
<dbReference type="Pfam" id="PF26410">
    <property type="entry name" value="GH5_mannosidase"/>
    <property type="match status" value="2"/>
</dbReference>
<dbReference type="InterPro" id="IPR014756">
    <property type="entry name" value="Ig_E-set"/>
</dbReference>
<dbReference type="PROSITE" id="PS00448">
    <property type="entry name" value="CLOS_CELLULOSOME_RPT"/>
    <property type="match status" value="1"/>
</dbReference>